<dbReference type="KEGG" id="dfa:DFA_05466"/>
<dbReference type="GO" id="GO:0032266">
    <property type="term" value="F:phosphatidylinositol-3-phosphate binding"/>
    <property type="evidence" value="ECO:0007669"/>
    <property type="project" value="EnsemblProtists"/>
</dbReference>
<keyword evidence="2" id="KW-1133">Transmembrane helix</keyword>
<keyword evidence="2" id="KW-0812">Transmembrane</keyword>
<dbReference type="EMBL" id="GL883008">
    <property type="protein sequence ID" value="EGG23334.1"/>
    <property type="molecule type" value="Genomic_DNA"/>
</dbReference>
<feature type="chain" id="PRO_5003313166" evidence="3">
    <location>
        <begin position="19"/>
        <end position="544"/>
    </location>
</feature>
<dbReference type="InterPro" id="IPR002498">
    <property type="entry name" value="PInositol-4-P-4/5-kinase_core"/>
</dbReference>
<dbReference type="GO" id="GO:0007186">
    <property type="term" value="P:G protein-coupled receptor signaling pathway"/>
    <property type="evidence" value="ECO:0007669"/>
    <property type="project" value="EnsemblProtists"/>
</dbReference>
<proteinExistence type="predicted"/>
<dbReference type="OrthoDB" id="2129491at2759"/>
<dbReference type="GO" id="GO:0030587">
    <property type="term" value="P:sorocarp development"/>
    <property type="evidence" value="ECO:0007669"/>
    <property type="project" value="EnsemblProtists"/>
</dbReference>
<dbReference type="STRING" id="1054147.F4PLB2"/>
<dbReference type="GO" id="GO:0061474">
    <property type="term" value="C:phagolysosome membrane"/>
    <property type="evidence" value="ECO:0007669"/>
    <property type="project" value="EnsemblProtists"/>
</dbReference>
<evidence type="ECO:0000313" key="5">
    <source>
        <dbReference type="EMBL" id="EGG23334.1"/>
    </source>
</evidence>
<evidence type="ECO:0000256" key="2">
    <source>
        <dbReference type="SAM" id="Phobius"/>
    </source>
</evidence>
<dbReference type="CDD" id="cd00139">
    <property type="entry name" value="PIPKc"/>
    <property type="match status" value="1"/>
</dbReference>
<dbReference type="SMART" id="SM00330">
    <property type="entry name" value="PIPKc"/>
    <property type="match status" value="1"/>
</dbReference>
<dbReference type="GeneID" id="14875367"/>
<keyword evidence="1" id="KW-0547">Nucleotide-binding</keyword>
<dbReference type="RefSeq" id="XP_004361185.1">
    <property type="nucleotide sequence ID" value="XM_004361128.1"/>
</dbReference>
<dbReference type="GO" id="GO:0050766">
    <property type="term" value="P:positive regulation of phagocytosis"/>
    <property type="evidence" value="ECO:0007669"/>
    <property type="project" value="EnsemblProtists"/>
</dbReference>
<gene>
    <name evidence="5" type="primary">rpkA</name>
    <name evidence="5" type="ORF">DFA_05466</name>
</gene>
<organism evidence="5 6">
    <name type="scientific">Cavenderia fasciculata</name>
    <name type="common">Slime mold</name>
    <name type="synonym">Dictyostelium fasciculatum</name>
    <dbReference type="NCBI Taxonomy" id="261658"/>
    <lineage>
        <taxon>Eukaryota</taxon>
        <taxon>Amoebozoa</taxon>
        <taxon>Evosea</taxon>
        <taxon>Eumycetozoa</taxon>
        <taxon>Dictyostelia</taxon>
        <taxon>Acytosteliales</taxon>
        <taxon>Cavenderiaceae</taxon>
        <taxon>Cavenderia</taxon>
    </lineage>
</organism>
<dbReference type="GO" id="GO:0005886">
    <property type="term" value="C:plasma membrane"/>
    <property type="evidence" value="ECO:0007669"/>
    <property type="project" value="TreeGrafter"/>
</dbReference>
<dbReference type="OMA" id="KERADYH"/>
<feature type="transmembrane region" description="Helical" evidence="2">
    <location>
        <begin position="42"/>
        <end position="65"/>
    </location>
</feature>
<dbReference type="Proteomes" id="UP000007797">
    <property type="component" value="Unassembled WGS sequence"/>
</dbReference>
<dbReference type="Gene3D" id="3.30.810.10">
    <property type="entry name" value="2-Layer Sandwich"/>
    <property type="match status" value="1"/>
</dbReference>
<dbReference type="GO" id="GO:0031902">
    <property type="term" value="C:late endosome membrane"/>
    <property type="evidence" value="ECO:0007669"/>
    <property type="project" value="EnsemblProtists"/>
</dbReference>
<reference evidence="6" key="1">
    <citation type="journal article" date="2011" name="Genome Res.">
        <title>Phylogeny-wide analysis of social amoeba genomes highlights ancient origins for complex intercellular communication.</title>
        <authorList>
            <person name="Heidel A.J."/>
            <person name="Lawal H.M."/>
            <person name="Felder M."/>
            <person name="Schilde C."/>
            <person name="Helps N.R."/>
            <person name="Tunggal B."/>
            <person name="Rivero F."/>
            <person name="John U."/>
            <person name="Schleicher M."/>
            <person name="Eichinger L."/>
            <person name="Platzer M."/>
            <person name="Noegel A.A."/>
            <person name="Schaap P."/>
            <person name="Gloeckner G."/>
        </authorList>
    </citation>
    <scope>NUCLEOTIDE SEQUENCE [LARGE SCALE GENOMIC DNA]</scope>
    <source>
        <strain evidence="6">SH3</strain>
    </source>
</reference>
<sequence length="544" mass="62372">MWVWGLSFVTSVLMYAFGRIGPSGDGTCWVERQKDPIRLLFFVPLLIYFSLSIGSLITAAIYSGATSTLSLQDRRGMLLRMCSYTLVFILCWIGPLAHRIAQWSGEQDNQNSPNAFMYWDAISVSIQGFMNAMVWLTNPSFFKGFTANIRRYLPCKGLRNEENIPLLRSLGDDSQDPTQLAVSLRNYVEENKHIESFSKLGEIPKEEKLYTEKDLFKDELNLQISTIKRHQVKDYDPKIYSAIRYLSGITPDDYLKSFDATTFFDTLSNQKFSEGKSGSFMCFTPDNRYLIKTITQQESLLLRKKMSKFYQYFSENRNSFLLRFYGSYKVTMPNDHTVYLAIMSNVFSSSKQKIRRRYDLKGSNINRGGRPDYDPNTLGLDLDFINTELYLRVPNQLKNTFLEQLGRDSSFLKSLNIMDYSLLIGIVPNPNPPGNQSIGLDDLSGSTSTTDTTINTTSLTTTTTTTIIESDFTKGFISSDGNFIYYIGIIDILQLYDFSKKMERFVKVYVVHKDKSGISAVPPDFYVERFMKRMYQIISPSQDV</sequence>
<dbReference type="GO" id="GO:0001786">
    <property type="term" value="F:phosphatidylserine binding"/>
    <property type="evidence" value="ECO:0007669"/>
    <property type="project" value="EnsemblProtists"/>
</dbReference>
<feature type="domain" description="PIPK" evidence="4">
    <location>
        <begin position="172"/>
        <end position="538"/>
    </location>
</feature>
<dbReference type="PANTHER" id="PTHR23086">
    <property type="entry name" value="PHOSPHATIDYLINOSITOL-4-PHOSPHATE 5-KINASE"/>
    <property type="match status" value="1"/>
</dbReference>
<dbReference type="InterPro" id="IPR027483">
    <property type="entry name" value="PInositol-4-P-4/5-kinase_C_sf"/>
</dbReference>
<dbReference type="GO" id="GO:0046854">
    <property type="term" value="P:phosphatidylinositol phosphate biosynthetic process"/>
    <property type="evidence" value="ECO:0007669"/>
    <property type="project" value="TreeGrafter"/>
</dbReference>
<dbReference type="InterPro" id="IPR027484">
    <property type="entry name" value="PInositol-4-P-5-kinase_N"/>
</dbReference>
<accession>F4PLB2</accession>
<feature type="transmembrane region" description="Helical" evidence="2">
    <location>
        <begin position="77"/>
        <end position="96"/>
    </location>
</feature>
<dbReference type="SUPFAM" id="SSF56104">
    <property type="entry name" value="SAICAR synthase-like"/>
    <property type="match status" value="1"/>
</dbReference>
<keyword evidence="2" id="KW-0472">Membrane</keyword>
<dbReference type="GO" id="GO:0005524">
    <property type="term" value="F:ATP binding"/>
    <property type="evidence" value="ECO:0007669"/>
    <property type="project" value="UniProtKB-UniRule"/>
</dbReference>
<keyword evidence="1" id="KW-0418">Kinase</keyword>
<dbReference type="Pfam" id="PF01504">
    <property type="entry name" value="PIP5K"/>
    <property type="match status" value="1"/>
</dbReference>
<dbReference type="GO" id="GO:0010314">
    <property type="term" value="F:phosphatidylinositol-5-phosphate binding"/>
    <property type="evidence" value="ECO:0007669"/>
    <property type="project" value="EnsemblProtists"/>
</dbReference>
<name>F4PLB2_CACFS</name>
<protein>
    <submittedName>
        <fullName evidence="5">G-protein-coupled receptor family protein</fullName>
    </submittedName>
</protein>
<dbReference type="GO" id="GO:0016308">
    <property type="term" value="F:1-phosphatidylinositol-4-phosphate 5-kinase activity"/>
    <property type="evidence" value="ECO:0007669"/>
    <property type="project" value="TreeGrafter"/>
</dbReference>
<keyword evidence="6" id="KW-1185">Reference proteome</keyword>
<dbReference type="PANTHER" id="PTHR23086:SF124">
    <property type="entry name" value="G-PROTEIN-COUPLED RECEPTOR FAMILY PROTEIN"/>
    <property type="match status" value="1"/>
</dbReference>
<dbReference type="Gene3D" id="3.30.800.10">
    <property type="entry name" value="Phosphatidylinositol Phosphate Kinase II Beta"/>
    <property type="match status" value="1"/>
</dbReference>
<keyword evidence="1" id="KW-0808">Transferase</keyword>
<dbReference type="AlphaFoldDB" id="F4PLB2"/>
<dbReference type="PROSITE" id="PS51455">
    <property type="entry name" value="PIPK"/>
    <property type="match status" value="1"/>
</dbReference>
<keyword evidence="3" id="KW-0732">Signal</keyword>
<evidence type="ECO:0000256" key="1">
    <source>
        <dbReference type="PROSITE-ProRule" id="PRU00781"/>
    </source>
</evidence>
<evidence type="ECO:0000313" key="6">
    <source>
        <dbReference type="Proteomes" id="UP000007797"/>
    </source>
</evidence>
<keyword evidence="5" id="KW-0675">Receptor</keyword>
<dbReference type="Pfam" id="PF05462">
    <property type="entry name" value="Dicty_CAR"/>
    <property type="match status" value="1"/>
</dbReference>
<dbReference type="GO" id="GO:1900426">
    <property type="term" value="P:positive regulation of defense response to bacterium"/>
    <property type="evidence" value="ECO:0007669"/>
    <property type="project" value="EnsemblProtists"/>
</dbReference>
<feature type="signal peptide" evidence="3">
    <location>
        <begin position="1"/>
        <end position="18"/>
    </location>
</feature>
<dbReference type="InterPro" id="IPR023610">
    <property type="entry name" value="PInositol-4/5-P-5/4-kinase"/>
</dbReference>
<keyword evidence="1" id="KW-0067">ATP-binding</keyword>
<evidence type="ECO:0000256" key="3">
    <source>
        <dbReference type="SAM" id="SignalP"/>
    </source>
</evidence>
<dbReference type="GO" id="GO:0070273">
    <property type="term" value="F:phosphatidylinositol-4-phosphate binding"/>
    <property type="evidence" value="ECO:0007669"/>
    <property type="project" value="EnsemblProtists"/>
</dbReference>
<evidence type="ECO:0000259" key="4">
    <source>
        <dbReference type="PROSITE" id="PS51455"/>
    </source>
</evidence>
<dbReference type="Gene3D" id="1.20.1070.10">
    <property type="entry name" value="Rhodopsin 7-helix transmembrane proteins"/>
    <property type="match status" value="1"/>
</dbReference>